<dbReference type="GO" id="GO:0003688">
    <property type="term" value="F:DNA replication origin binding"/>
    <property type="evidence" value="ECO:0007669"/>
    <property type="project" value="InterPro"/>
</dbReference>
<gene>
    <name evidence="2" type="ORF">SAMN05421548_101381</name>
</gene>
<name>A0A1G6GVG5_9BURK</name>
<dbReference type="InterPro" id="IPR027417">
    <property type="entry name" value="P-loop_NTPase"/>
</dbReference>
<dbReference type="RefSeq" id="WP_091993639.1">
    <property type="nucleotide sequence ID" value="NZ_FMYQ01000001.1"/>
</dbReference>
<sequence length="969" mass="109544">MSQKQKVAVNRRIINKIDRQNNEQKRILTNDFENMELTPQELASFINEGNPFCAQHQGSRKKEHFLCSGVLSVDIDHGLTLDDAMQDQFVQQYASIVYTTPSHTPDKHRFRIVFQLDRTIIDPQEMRHAYVGVIRKFGGDGSCSDACRLFYGSKGCNPIVLGNILPSVELDQLIAIGSDVRVSDSSGDSDGTAKYAPTGNRSRASLENNLTVRLAKGGSAKLDSLNARTPIHCPVHSPDFNASAMVVVNEHGKRGVYCSKCACTYWHDEVRQSQHAPYDFNRVANAVRQLAHDEFPYHHDDLYNIDDDENLIPPTEEEIADWQRTLAARSNIVMYDKFMPKRPLAPGVTFVRSRKGSGKSTQLKNICDQCKAEGLSVLLIGHRQTLLRGMSNDLDLVPYLYEEGGKQRNNSPANRYAICADSMWKLLKPHLHTYDVVIIDEAEQVFGHITSASTLKENRSHCFQLLCAYLADAKSIILCDADLDSVSVETIMQIVDGDVPYRFYLNDYRPEAKQYDFYADEKHLVANMNAVIGNGGRHYVATNSQRKATHLYESIKNDHPEKKVILVTSLETSDPVTQRFIDNIRTEILNYDVVIASPTLGTGIDITFENDAQEIDTVFGFFVSRVNTHFDMDQQLSRVRNPKAVKVWVTPERFNFETDPDAIEAELILCRNLNDMIRGWTKDRLPILDQAFLKVYTQVIGRDRASKNALRRNFVQLREQNGWRTNLVERSVSESKMGAALLKEAKAKVDANYSDAVCHAQPLGEEEYRALDEIKKTKPLTRSDDHSMRHYELASFYRCPVDPALIKLDNNKKFRDCIRLAEVYFAPLSETIDRSRRFDDDSALAPDANQLPLKRELLRELLASAGLADDAHAIRCDVSFTQANLTKFIAAWQRNAGEIETLFKLSARGDLNGKAVSSLSAILGLIGLKKKMSANYKVGEKQRVREYQVDSESLELVKDIIQRRAVCTK</sequence>
<evidence type="ECO:0000313" key="3">
    <source>
        <dbReference type="Proteomes" id="UP000198908"/>
    </source>
</evidence>
<dbReference type="AlphaFoldDB" id="A0A1G6GVG5"/>
<dbReference type="InterPro" id="IPR003450">
    <property type="entry name" value="Replication_origin-bd"/>
</dbReference>
<dbReference type="NCBIfam" id="NF042913">
    <property type="entry name" value="CyRepA1"/>
    <property type="match status" value="1"/>
</dbReference>
<dbReference type="GO" id="GO:0005524">
    <property type="term" value="F:ATP binding"/>
    <property type="evidence" value="ECO:0007669"/>
    <property type="project" value="InterPro"/>
</dbReference>
<dbReference type="OrthoDB" id="8932102at2"/>
<protein>
    <submittedName>
        <fullName evidence="2">Origin of replication binding protein</fullName>
    </submittedName>
</protein>
<dbReference type="Pfam" id="PF02399">
    <property type="entry name" value="Herpes_ori_bp"/>
    <property type="match status" value="1"/>
</dbReference>
<dbReference type="GO" id="GO:0006260">
    <property type="term" value="P:DNA replication"/>
    <property type="evidence" value="ECO:0007669"/>
    <property type="project" value="InterPro"/>
</dbReference>
<dbReference type="STRING" id="416944.SAMN05421548_101381"/>
<keyword evidence="3" id="KW-1185">Reference proteome</keyword>
<reference evidence="3" key="1">
    <citation type="submission" date="2016-09" db="EMBL/GenBank/DDBJ databases">
        <authorList>
            <person name="Varghese N."/>
            <person name="Submissions S."/>
        </authorList>
    </citation>
    <scope>NUCLEOTIDE SEQUENCE [LARGE SCALE GENOMIC DNA]</scope>
    <source>
        <strain evidence="3">TNe-862</strain>
    </source>
</reference>
<dbReference type="Proteomes" id="UP000198908">
    <property type="component" value="Unassembled WGS sequence"/>
</dbReference>
<proteinExistence type="predicted"/>
<evidence type="ECO:0000313" key="2">
    <source>
        <dbReference type="EMBL" id="SDB85979.1"/>
    </source>
</evidence>
<evidence type="ECO:0000259" key="1">
    <source>
        <dbReference type="Pfam" id="PF02399"/>
    </source>
</evidence>
<dbReference type="EMBL" id="FMYQ01000001">
    <property type="protein sequence ID" value="SDB85979.1"/>
    <property type="molecule type" value="Genomic_DNA"/>
</dbReference>
<dbReference type="Gene3D" id="3.40.50.300">
    <property type="entry name" value="P-loop containing nucleotide triphosphate hydrolases"/>
    <property type="match status" value="1"/>
</dbReference>
<feature type="domain" description="Replication origin-binding protein" evidence="1">
    <location>
        <begin position="340"/>
        <end position="493"/>
    </location>
</feature>
<dbReference type="InterPro" id="IPR049996">
    <property type="entry name" value="Slr7037-like"/>
</dbReference>
<organism evidence="2 3">
    <name type="scientific">Paraburkholderia lycopersici</name>
    <dbReference type="NCBI Taxonomy" id="416944"/>
    <lineage>
        <taxon>Bacteria</taxon>
        <taxon>Pseudomonadati</taxon>
        <taxon>Pseudomonadota</taxon>
        <taxon>Betaproteobacteria</taxon>
        <taxon>Burkholderiales</taxon>
        <taxon>Burkholderiaceae</taxon>
        <taxon>Paraburkholderia</taxon>
    </lineage>
</organism>
<accession>A0A1G6GVG5</accession>
<dbReference type="SUPFAM" id="SSF52540">
    <property type="entry name" value="P-loop containing nucleoside triphosphate hydrolases"/>
    <property type="match status" value="1"/>
</dbReference>